<keyword evidence="1" id="KW-0479">Metal-binding</keyword>
<evidence type="ECO:0000259" key="4">
    <source>
        <dbReference type="PROSITE" id="PS51379"/>
    </source>
</evidence>
<keyword evidence="3" id="KW-0411">Iron-sulfur</keyword>
<dbReference type="PANTHER" id="PTHR43193:SF2">
    <property type="entry name" value="POLYFERREDOXIN PROTEIN FWDF"/>
    <property type="match status" value="1"/>
</dbReference>
<keyword evidence="2" id="KW-0408">Iron</keyword>
<dbReference type="AlphaFoldDB" id="A0A0S7BFA9"/>
<sequence length="81" mass="8516">MPVKGRIDVDDVYCKGCELCASVCPQKVIHMAPDRITAKGFHPAELMKEGCTGCGVCAVMCPEAAITVYRETQAARAAAGA</sequence>
<feature type="domain" description="4Fe-4S ferredoxin-type" evidence="4">
    <location>
        <begin position="42"/>
        <end position="71"/>
    </location>
</feature>
<dbReference type="STRING" id="360412.LARV_00184"/>
<dbReference type="GO" id="GO:0051536">
    <property type="term" value="F:iron-sulfur cluster binding"/>
    <property type="evidence" value="ECO:0007669"/>
    <property type="project" value="UniProtKB-KW"/>
</dbReference>
<evidence type="ECO:0000313" key="6">
    <source>
        <dbReference type="Proteomes" id="UP000055060"/>
    </source>
</evidence>
<dbReference type="InterPro" id="IPR017896">
    <property type="entry name" value="4Fe4S_Fe-S-bd"/>
</dbReference>
<dbReference type="OrthoDB" id="9803192at2"/>
<accession>A0A0S7BFA9</accession>
<name>A0A0S7BFA9_9CHLR</name>
<dbReference type="PROSITE" id="PS51379">
    <property type="entry name" value="4FE4S_FER_2"/>
    <property type="match status" value="2"/>
</dbReference>
<gene>
    <name evidence="5" type="ORF">LARV_00184</name>
</gene>
<dbReference type="SUPFAM" id="SSF54862">
    <property type="entry name" value="4Fe-4S ferredoxins"/>
    <property type="match status" value="1"/>
</dbReference>
<dbReference type="Proteomes" id="UP000055060">
    <property type="component" value="Unassembled WGS sequence"/>
</dbReference>
<dbReference type="Gene3D" id="3.30.70.20">
    <property type="match status" value="1"/>
</dbReference>
<dbReference type="InterPro" id="IPR017900">
    <property type="entry name" value="4Fe4S_Fe_S_CS"/>
</dbReference>
<evidence type="ECO:0000256" key="3">
    <source>
        <dbReference type="ARBA" id="ARBA00023014"/>
    </source>
</evidence>
<reference evidence="5" key="1">
    <citation type="submission" date="2015-07" db="EMBL/GenBank/DDBJ databases">
        <title>Draft Genome Sequences of Anaerolinea thermolimosa IMO-1, Bellilinea caldifistulae GOMI-1, Leptolinea tardivitalis YMTK-2, Levilinea saccharolytica KIBI-1,Longilinea arvoryzae KOME-1, Previously Described as Members of the Anaerolineaceae (Chloroflexi).</title>
        <authorList>
            <person name="Sekiguchi Y."/>
            <person name="Ohashi A."/>
            <person name="Matsuura N."/>
            <person name="Tourlousse M.D."/>
        </authorList>
    </citation>
    <scope>NUCLEOTIDE SEQUENCE [LARGE SCALE GENOMIC DNA]</scope>
    <source>
        <strain evidence="5">KOME-1</strain>
    </source>
</reference>
<evidence type="ECO:0000256" key="1">
    <source>
        <dbReference type="ARBA" id="ARBA00022723"/>
    </source>
</evidence>
<dbReference type="EMBL" id="DF967972">
    <property type="protein sequence ID" value="GAP12449.1"/>
    <property type="molecule type" value="Genomic_DNA"/>
</dbReference>
<evidence type="ECO:0000313" key="5">
    <source>
        <dbReference type="EMBL" id="GAP12449.1"/>
    </source>
</evidence>
<proteinExistence type="predicted"/>
<dbReference type="PROSITE" id="PS00198">
    <property type="entry name" value="4FE4S_FER_1"/>
    <property type="match status" value="2"/>
</dbReference>
<organism evidence="5">
    <name type="scientific">Longilinea arvoryzae</name>
    <dbReference type="NCBI Taxonomy" id="360412"/>
    <lineage>
        <taxon>Bacteria</taxon>
        <taxon>Bacillati</taxon>
        <taxon>Chloroflexota</taxon>
        <taxon>Anaerolineae</taxon>
        <taxon>Anaerolineales</taxon>
        <taxon>Anaerolineaceae</taxon>
        <taxon>Longilinea</taxon>
    </lineage>
</organism>
<dbReference type="PANTHER" id="PTHR43193">
    <property type="match status" value="1"/>
</dbReference>
<dbReference type="Pfam" id="PF12838">
    <property type="entry name" value="Fer4_7"/>
    <property type="match status" value="1"/>
</dbReference>
<dbReference type="GO" id="GO:0046872">
    <property type="term" value="F:metal ion binding"/>
    <property type="evidence" value="ECO:0007669"/>
    <property type="project" value="UniProtKB-KW"/>
</dbReference>
<protein>
    <submittedName>
        <fullName evidence="5">2-oxoglutarate ferredoxin oxidoreductase, delta subunit</fullName>
    </submittedName>
</protein>
<keyword evidence="6" id="KW-1185">Reference proteome</keyword>
<dbReference type="InterPro" id="IPR052977">
    <property type="entry name" value="Polyferredoxin-like_ET"/>
</dbReference>
<evidence type="ECO:0000256" key="2">
    <source>
        <dbReference type="ARBA" id="ARBA00023004"/>
    </source>
</evidence>
<feature type="domain" description="4Fe-4S ferredoxin-type" evidence="4">
    <location>
        <begin position="5"/>
        <end position="34"/>
    </location>
</feature>